<dbReference type="SUPFAM" id="SSF161070">
    <property type="entry name" value="SNF-like"/>
    <property type="match status" value="1"/>
</dbReference>
<feature type="transmembrane region" description="Helical" evidence="1">
    <location>
        <begin position="41"/>
        <end position="60"/>
    </location>
</feature>
<reference evidence="2 3" key="1">
    <citation type="submission" date="2023-11" db="EMBL/GenBank/DDBJ databases">
        <authorList>
            <person name="Hedman E."/>
            <person name="Englund M."/>
            <person name="Stromberg M."/>
            <person name="Nyberg Akerstrom W."/>
            <person name="Nylinder S."/>
            <person name="Jareborg N."/>
            <person name="Kallberg Y."/>
            <person name="Kronander E."/>
        </authorList>
    </citation>
    <scope>NUCLEOTIDE SEQUENCE [LARGE SCALE GENOMIC DNA]</scope>
</reference>
<sequence length="397" mass="45043">MCKETYSNGYPALFSTPPYNFFYVEVMLWRSDYNFRKLNTPLLYCIVFVWSVLWILLVIERFTYGRLVWNNMYLWLVAIPWIWMLLLAGMAIANLSNINTSLGRVFRMGAKESLIIFSDAIECALYIHSASTGTELIHGKGLNHYASGHIDPRLNSENVWQSGLMLVLTALHVGGASFCAQSNGRNRSVYNMYESNLWILPMYSKCTLVGNYSHLLSTLLFGGLMFSYMTVAFVLLKTALHTIFEYRVKLVFVEQAVVGGLIVTCMALSLLFATSNGLALLESVEAVMSGLATPYVCLLELVALLYVYRGHDFISDMNVATEENLCSTRINTQWHIIPFIALIVIILKMIVLNHNELPERYMYIALTPLAAIVLSVPLRACHNAYVFLHSTMRRRNN</sequence>
<evidence type="ECO:0000313" key="3">
    <source>
        <dbReference type="Proteomes" id="UP001314205"/>
    </source>
</evidence>
<organism evidence="2 3">
    <name type="scientific">Parnassius mnemosyne</name>
    <name type="common">clouded apollo</name>
    <dbReference type="NCBI Taxonomy" id="213953"/>
    <lineage>
        <taxon>Eukaryota</taxon>
        <taxon>Metazoa</taxon>
        <taxon>Ecdysozoa</taxon>
        <taxon>Arthropoda</taxon>
        <taxon>Hexapoda</taxon>
        <taxon>Insecta</taxon>
        <taxon>Pterygota</taxon>
        <taxon>Neoptera</taxon>
        <taxon>Endopterygota</taxon>
        <taxon>Lepidoptera</taxon>
        <taxon>Glossata</taxon>
        <taxon>Ditrysia</taxon>
        <taxon>Papilionoidea</taxon>
        <taxon>Papilionidae</taxon>
        <taxon>Parnassiinae</taxon>
        <taxon>Parnassini</taxon>
        <taxon>Parnassius</taxon>
        <taxon>Driopa</taxon>
    </lineage>
</organism>
<dbReference type="Proteomes" id="UP001314205">
    <property type="component" value="Unassembled WGS sequence"/>
</dbReference>
<dbReference type="InterPro" id="IPR037272">
    <property type="entry name" value="SNS_sf"/>
</dbReference>
<dbReference type="EMBL" id="CAVLGL010000115">
    <property type="protein sequence ID" value="CAK1599943.1"/>
    <property type="molecule type" value="Genomic_DNA"/>
</dbReference>
<gene>
    <name evidence="2" type="ORF">PARMNEM_LOCUS18761</name>
</gene>
<keyword evidence="1" id="KW-0812">Transmembrane</keyword>
<protein>
    <submittedName>
        <fullName evidence="2">Uncharacterized protein</fullName>
    </submittedName>
</protein>
<feature type="transmembrane region" description="Helical" evidence="1">
    <location>
        <begin position="286"/>
        <end position="308"/>
    </location>
</feature>
<feature type="transmembrane region" description="Helical" evidence="1">
    <location>
        <begin position="72"/>
        <end position="93"/>
    </location>
</feature>
<feature type="transmembrane region" description="Helical" evidence="1">
    <location>
        <begin position="363"/>
        <end position="388"/>
    </location>
</feature>
<keyword evidence="1" id="KW-0472">Membrane</keyword>
<comment type="caution">
    <text evidence="2">The sequence shown here is derived from an EMBL/GenBank/DDBJ whole genome shotgun (WGS) entry which is preliminary data.</text>
</comment>
<keyword evidence="3" id="KW-1185">Reference proteome</keyword>
<evidence type="ECO:0000313" key="2">
    <source>
        <dbReference type="EMBL" id="CAK1599943.1"/>
    </source>
</evidence>
<name>A0AAV1LY14_9NEOP</name>
<evidence type="ECO:0000256" key="1">
    <source>
        <dbReference type="SAM" id="Phobius"/>
    </source>
</evidence>
<feature type="transmembrane region" description="Helical" evidence="1">
    <location>
        <begin position="334"/>
        <end position="351"/>
    </location>
</feature>
<feature type="transmembrane region" description="Helical" evidence="1">
    <location>
        <begin position="248"/>
        <end position="274"/>
    </location>
</feature>
<feature type="transmembrane region" description="Helical" evidence="1">
    <location>
        <begin position="212"/>
        <end position="236"/>
    </location>
</feature>
<proteinExistence type="predicted"/>
<dbReference type="AlphaFoldDB" id="A0AAV1LY14"/>
<accession>A0AAV1LY14</accession>
<keyword evidence="1" id="KW-1133">Transmembrane helix</keyword>